<evidence type="ECO:0000256" key="8">
    <source>
        <dbReference type="SAM" id="Phobius"/>
    </source>
</evidence>
<dbReference type="FunFam" id="1.10.3470.10:FF:000001">
    <property type="entry name" value="Vitamin B12 ABC transporter permease BtuC"/>
    <property type="match status" value="1"/>
</dbReference>
<feature type="transmembrane region" description="Helical" evidence="8">
    <location>
        <begin position="198"/>
        <end position="217"/>
    </location>
</feature>
<evidence type="ECO:0000313" key="9">
    <source>
        <dbReference type="EMBL" id="SDH67232.1"/>
    </source>
</evidence>
<dbReference type="STRING" id="568899.SAMN05192534_10921"/>
<dbReference type="PANTHER" id="PTHR30472:SF69">
    <property type="entry name" value="HEME-IRON TRANSPORT SYSTEM PERMEASE PROTEIN ISDF-RELATED"/>
    <property type="match status" value="1"/>
</dbReference>
<sequence>MIHPSVIKKQRIYLLSLFILLVVTTVVSMSLGYSSVSINRLIPVMLGEGTFKEEFILFSVRLPRILITLLAGMALAVSGAILQSLTRNDLADPGIIGINAGAGVAVAVFFLYFPIEAGSFVYVLPAVAFIGALVTACCIYVFSYNKYTGLQPFRLILTGVGFSMAMSGTMIFLISSADREKVDFIAKWLAGSIWGTDWPFVLALLPWLIILIPFTLYKANQLNILQLGDYTAIGVGVSIEKERIALLLAAVALAAAAVSVTGGIAFVGLMAPHIAKALVGHRSQLFLPLAVLIGGWMLLLSDTIGRNVAEPEGIAAGIVTALIGAPYFIYLLLKSD</sequence>
<feature type="transmembrane region" description="Helical" evidence="8">
    <location>
        <begin position="244"/>
        <end position="271"/>
    </location>
</feature>
<evidence type="ECO:0000256" key="4">
    <source>
        <dbReference type="ARBA" id="ARBA00022475"/>
    </source>
</evidence>
<dbReference type="Pfam" id="PF01032">
    <property type="entry name" value="FecCD"/>
    <property type="match status" value="1"/>
</dbReference>
<dbReference type="CDD" id="cd06550">
    <property type="entry name" value="TM_ABC_iron-siderophores_like"/>
    <property type="match status" value="1"/>
</dbReference>
<gene>
    <name evidence="9" type="ORF">SAMN05192534_10921</name>
</gene>
<protein>
    <submittedName>
        <fullName evidence="9">Iron complex transport system permease protein</fullName>
    </submittedName>
</protein>
<comment type="similarity">
    <text evidence="2">Belongs to the binding-protein-dependent transport system permease family. FecCD subfamily.</text>
</comment>
<feature type="transmembrane region" description="Helical" evidence="8">
    <location>
        <begin position="12"/>
        <end position="35"/>
    </location>
</feature>
<dbReference type="OrthoDB" id="9811721at2"/>
<evidence type="ECO:0000256" key="6">
    <source>
        <dbReference type="ARBA" id="ARBA00022989"/>
    </source>
</evidence>
<keyword evidence="3" id="KW-0813">Transport</keyword>
<dbReference type="InterPro" id="IPR000522">
    <property type="entry name" value="ABC_transptr_permease_BtuC"/>
</dbReference>
<name>A0A1G8EBC0_9BACI</name>
<dbReference type="GO" id="GO:0022857">
    <property type="term" value="F:transmembrane transporter activity"/>
    <property type="evidence" value="ECO:0007669"/>
    <property type="project" value="InterPro"/>
</dbReference>
<dbReference type="GO" id="GO:0033214">
    <property type="term" value="P:siderophore-iron import into cell"/>
    <property type="evidence" value="ECO:0007669"/>
    <property type="project" value="TreeGrafter"/>
</dbReference>
<evidence type="ECO:0000256" key="1">
    <source>
        <dbReference type="ARBA" id="ARBA00004651"/>
    </source>
</evidence>
<feature type="transmembrane region" description="Helical" evidence="8">
    <location>
        <begin position="155"/>
        <end position="174"/>
    </location>
</feature>
<evidence type="ECO:0000256" key="3">
    <source>
        <dbReference type="ARBA" id="ARBA00022448"/>
    </source>
</evidence>
<comment type="subcellular location">
    <subcellularLocation>
        <location evidence="1">Cell membrane</location>
        <topology evidence="1">Multi-pass membrane protein</topology>
    </subcellularLocation>
</comment>
<dbReference type="Gene3D" id="1.10.3470.10">
    <property type="entry name" value="ABC transporter involved in vitamin B12 uptake, BtuC"/>
    <property type="match status" value="1"/>
</dbReference>
<dbReference type="PANTHER" id="PTHR30472">
    <property type="entry name" value="FERRIC ENTEROBACTIN TRANSPORT SYSTEM PERMEASE PROTEIN"/>
    <property type="match status" value="1"/>
</dbReference>
<evidence type="ECO:0000256" key="2">
    <source>
        <dbReference type="ARBA" id="ARBA00007935"/>
    </source>
</evidence>
<feature type="transmembrane region" description="Helical" evidence="8">
    <location>
        <begin position="283"/>
        <end position="301"/>
    </location>
</feature>
<feature type="transmembrane region" description="Helical" evidence="8">
    <location>
        <begin position="119"/>
        <end position="143"/>
    </location>
</feature>
<proteinExistence type="inferred from homology"/>
<keyword evidence="7 8" id="KW-0472">Membrane</keyword>
<keyword evidence="6 8" id="KW-1133">Transmembrane helix</keyword>
<feature type="transmembrane region" description="Helical" evidence="8">
    <location>
        <begin position="94"/>
        <end position="113"/>
    </location>
</feature>
<organism evidence="9 10">
    <name type="scientific">Alteribacillus persepolensis</name>
    <dbReference type="NCBI Taxonomy" id="568899"/>
    <lineage>
        <taxon>Bacteria</taxon>
        <taxon>Bacillati</taxon>
        <taxon>Bacillota</taxon>
        <taxon>Bacilli</taxon>
        <taxon>Bacillales</taxon>
        <taxon>Bacillaceae</taxon>
        <taxon>Alteribacillus</taxon>
    </lineage>
</organism>
<dbReference type="AlphaFoldDB" id="A0A1G8EBC0"/>
<evidence type="ECO:0000256" key="5">
    <source>
        <dbReference type="ARBA" id="ARBA00022692"/>
    </source>
</evidence>
<accession>A0A1G8EBC0</accession>
<dbReference type="Proteomes" id="UP000199163">
    <property type="component" value="Unassembled WGS sequence"/>
</dbReference>
<evidence type="ECO:0000313" key="10">
    <source>
        <dbReference type="Proteomes" id="UP000199163"/>
    </source>
</evidence>
<dbReference type="SUPFAM" id="SSF81345">
    <property type="entry name" value="ABC transporter involved in vitamin B12 uptake, BtuC"/>
    <property type="match status" value="1"/>
</dbReference>
<keyword evidence="5 8" id="KW-0812">Transmembrane</keyword>
<dbReference type="RefSeq" id="WP_091273101.1">
    <property type="nucleotide sequence ID" value="NZ_FNDK01000009.1"/>
</dbReference>
<reference evidence="10" key="1">
    <citation type="submission" date="2016-10" db="EMBL/GenBank/DDBJ databases">
        <authorList>
            <person name="Varghese N."/>
            <person name="Submissions S."/>
        </authorList>
    </citation>
    <scope>NUCLEOTIDE SEQUENCE [LARGE SCALE GENOMIC DNA]</scope>
    <source>
        <strain evidence="10">DSM 21632</strain>
    </source>
</reference>
<keyword evidence="10" id="KW-1185">Reference proteome</keyword>
<keyword evidence="4" id="KW-1003">Cell membrane</keyword>
<dbReference type="GO" id="GO:0005886">
    <property type="term" value="C:plasma membrane"/>
    <property type="evidence" value="ECO:0007669"/>
    <property type="project" value="UniProtKB-SubCell"/>
</dbReference>
<dbReference type="InterPro" id="IPR037294">
    <property type="entry name" value="ABC_BtuC-like"/>
</dbReference>
<feature type="transmembrane region" description="Helical" evidence="8">
    <location>
        <begin position="313"/>
        <end position="333"/>
    </location>
</feature>
<evidence type="ECO:0000256" key="7">
    <source>
        <dbReference type="ARBA" id="ARBA00023136"/>
    </source>
</evidence>
<dbReference type="EMBL" id="FNDK01000009">
    <property type="protein sequence ID" value="SDH67232.1"/>
    <property type="molecule type" value="Genomic_DNA"/>
</dbReference>
<feature type="transmembrane region" description="Helical" evidence="8">
    <location>
        <begin position="55"/>
        <end position="82"/>
    </location>
</feature>